<accession>A0A0R2HZ02</accession>
<dbReference type="EMBL" id="JQBS01000001">
    <property type="protein sequence ID" value="KRN58001.1"/>
    <property type="molecule type" value="Genomic_DNA"/>
</dbReference>
<evidence type="ECO:0000313" key="2">
    <source>
        <dbReference type="Proteomes" id="UP000051658"/>
    </source>
</evidence>
<keyword evidence="2" id="KW-1185">Reference proteome</keyword>
<name>A0A0R2HZ02_CARDV</name>
<proteinExistence type="predicted"/>
<dbReference type="PATRIC" id="fig|1449336.4.peg.1285"/>
<dbReference type="AlphaFoldDB" id="A0A0R2HZ02"/>
<dbReference type="Proteomes" id="UP000051658">
    <property type="component" value="Unassembled WGS sequence"/>
</dbReference>
<protein>
    <submittedName>
        <fullName evidence="1">Uncharacterized protein</fullName>
    </submittedName>
</protein>
<reference evidence="1 2" key="1">
    <citation type="journal article" date="2015" name="Genome Announc.">
        <title>Expanding the biotechnology potential of lactobacilli through comparative genomics of 213 strains and associated genera.</title>
        <authorList>
            <person name="Sun Z."/>
            <person name="Harris H.M."/>
            <person name="McCann A."/>
            <person name="Guo C."/>
            <person name="Argimon S."/>
            <person name="Zhang W."/>
            <person name="Yang X."/>
            <person name="Jeffery I.B."/>
            <person name="Cooney J.C."/>
            <person name="Kagawa T.F."/>
            <person name="Liu W."/>
            <person name="Song Y."/>
            <person name="Salvetti E."/>
            <person name="Wrobel A."/>
            <person name="Rasinkangas P."/>
            <person name="Parkhill J."/>
            <person name="Rea M.C."/>
            <person name="O'Sullivan O."/>
            <person name="Ritari J."/>
            <person name="Douillard F.P."/>
            <person name="Paul Ross R."/>
            <person name="Yang R."/>
            <person name="Briner A.E."/>
            <person name="Felis G.E."/>
            <person name="de Vos W.M."/>
            <person name="Barrangou R."/>
            <person name="Klaenhammer T.R."/>
            <person name="Caufield P.W."/>
            <person name="Cui Y."/>
            <person name="Zhang H."/>
            <person name="O'Toole P.W."/>
        </authorList>
    </citation>
    <scope>NUCLEOTIDE SEQUENCE [LARGE SCALE GENOMIC DNA]</scope>
    <source>
        <strain evidence="1 2">DSM 20623</strain>
    </source>
</reference>
<comment type="caution">
    <text evidence="1">The sequence shown here is derived from an EMBL/GenBank/DDBJ whole genome shotgun (WGS) entry which is preliminary data.</text>
</comment>
<dbReference type="RefSeq" id="WP_034568205.1">
    <property type="nucleotide sequence ID" value="NZ_JQBS01000001.1"/>
</dbReference>
<dbReference type="GeneID" id="89589758"/>
<gene>
    <name evidence="1" type="ORF">IV74_GL001259</name>
</gene>
<evidence type="ECO:0000313" key="1">
    <source>
        <dbReference type="EMBL" id="KRN58001.1"/>
    </source>
</evidence>
<organism evidence="1 2">
    <name type="scientific">Carnobacterium divergens DSM 20623</name>
    <dbReference type="NCBI Taxonomy" id="1449336"/>
    <lineage>
        <taxon>Bacteria</taxon>
        <taxon>Bacillati</taxon>
        <taxon>Bacillota</taxon>
        <taxon>Bacilli</taxon>
        <taxon>Lactobacillales</taxon>
        <taxon>Carnobacteriaceae</taxon>
        <taxon>Carnobacterium</taxon>
    </lineage>
</organism>
<sequence>MIVNKKYWEEVSIYAIEFLTNELKERKIYKLLVFPIAFTTNEIQEAIIENFYNVKEVTSIEIQLDGLLLNTNENESMDY</sequence>